<dbReference type="Gramene" id="QL10p025706:mrna">
    <property type="protein sequence ID" value="QL10p025706:mrna:CDS:1"/>
    <property type="gene ID" value="QL10p025706"/>
</dbReference>
<sequence>MCSQTSLPRISFSHDLVQADVGPLLSMSDQTDSSSSSSSHLGSNSDFEFNISSSLFEHESCSADELFSNGVLLPIHDKERFLANKEVHSCQPRPIAPLPPLRRDNSSSSKKEAMVINSDLEQKHVSTATKSFWGFKRSASLDNFDNKKSFLRSLPLLSRSNSTSSLDPIPKRTTQNKEVHKHNSQKQESISLPRSSSFSSYTKLQQKPQLKKSYGESLNAVQISPVLNIPPPYISKRAQNLFNFGSFLRDGKDKKSKK</sequence>
<dbReference type="GeneID" id="115965677"/>
<dbReference type="OMA" id="MICTEAL"/>
<dbReference type="Proteomes" id="UP000594261">
    <property type="component" value="Chromosome 10"/>
</dbReference>
<reference evidence="2 3" key="1">
    <citation type="journal article" date="2016" name="G3 (Bethesda)">
        <title>First Draft Assembly and Annotation of the Genome of a California Endemic Oak Quercus lobata Nee (Fagaceae).</title>
        <authorList>
            <person name="Sork V.L."/>
            <person name="Fitz-Gibbon S.T."/>
            <person name="Puiu D."/>
            <person name="Crepeau M."/>
            <person name="Gugger P.F."/>
            <person name="Sherman R."/>
            <person name="Stevens K."/>
            <person name="Langley C.H."/>
            <person name="Pellegrini M."/>
            <person name="Salzberg S.L."/>
        </authorList>
    </citation>
    <scope>NUCLEOTIDE SEQUENCE [LARGE SCALE GENOMIC DNA]</scope>
    <source>
        <strain evidence="2 3">cv. SW786</strain>
    </source>
</reference>
<dbReference type="KEGG" id="qlo:115965677"/>
<dbReference type="InParanoid" id="A0A7N2RC38"/>
<gene>
    <name evidence="2" type="primary">LOC115965677</name>
</gene>
<name>A0A7N2RC38_QUELO</name>
<evidence type="ECO:0000313" key="2">
    <source>
        <dbReference type="EnsemblPlants" id="QL10p025706:mrna:CDS:1"/>
    </source>
</evidence>
<dbReference type="EMBL" id="LRBV02000010">
    <property type="status" value="NOT_ANNOTATED_CDS"/>
    <property type="molecule type" value="Genomic_DNA"/>
</dbReference>
<accession>A0A7N2RC38</accession>
<keyword evidence="3" id="KW-1185">Reference proteome</keyword>
<proteinExistence type="predicted"/>
<feature type="compositionally biased region" description="Low complexity" evidence="1">
    <location>
        <begin position="189"/>
        <end position="200"/>
    </location>
</feature>
<dbReference type="AlphaFoldDB" id="A0A7N2RC38"/>
<dbReference type="EnsemblPlants" id="QL10p025706:mrna">
    <property type="protein sequence ID" value="QL10p025706:mrna:CDS:1"/>
    <property type="gene ID" value="QL10p025706"/>
</dbReference>
<dbReference type="PANTHER" id="PTHR36757:SF4">
    <property type="entry name" value="DUF4005 DOMAIN-CONTAINING PROTEIN"/>
    <property type="match status" value="1"/>
</dbReference>
<dbReference type="PANTHER" id="PTHR36757">
    <property type="entry name" value="BNAANNG22500D PROTEIN"/>
    <property type="match status" value="1"/>
</dbReference>
<dbReference type="OrthoDB" id="1106808at2759"/>
<protein>
    <submittedName>
        <fullName evidence="2">Uncharacterized protein</fullName>
    </submittedName>
</protein>
<dbReference type="RefSeq" id="XP_030940816.1">
    <property type="nucleotide sequence ID" value="XM_031084956.1"/>
</dbReference>
<feature type="region of interest" description="Disordered" evidence="1">
    <location>
        <begin position="160"/>
        <end position="204"/>
    </location>
</feature>
<evidence type="ECO:0000313" key="3">
    <source>
        <dbReference type="Proteomes" id="UP000594261"/>
    </source>
</evidence>
<organism evidence="2 3">
    <name type="scientific">Quercus lobata</name>
    <name type="common">Valley oak</name>
    <dbReference type="NCBI Taxonomy" id="97700"/>
    <lineage>
        <taxon>Eukaryota</taxon>
        <taxon>Viridiplantae</taxon>
        <taxon>Streptophyta</taxon>
        <taxon>Embryophyta</taxon>
        <taxon>Tracheophyta</taxon>
        <taxon>Spermatophyta</taxon>
        <taxon>Magnoliopsida</taxon>
        <taxon>eudicotyledons</taxon>
        <taxon>Gunneridae</taxon>
        <taxon>Pentapetalae</taxon>
        <taxon>rosids</taxon>
        <taxon>fabids</taxon>
        <taxon>Fagales</taxon>
        <taxon>Fagaceae</taxon>
        <taxon>Quercus</taxon>
    </lineage>
</organism>
<evidence type="ECO:0000256" key="1">
    <source>
        <dbReference type="SAM" id="MobiDB-lite"/>
    </source>
</evidence>
<reference evidence="2" key="2">
    <citation type="submission" date="2021-01" db="UniProtKB">
        <authorList>
            <consortium name="EnsemblPlants"/>
        </authorList>
    </citation>
    <scope>IDENTIFICATION</scope>
</reference>